<dbReference type="Gene3D" id="3.40.50.2300">
    <property type="match status" value="2"/>
</dbReference>
<evidence type="ECO:0000313" key="5">
    <source>
        <dbReference type="EMBL" id="GAA2910400.1"/>
    </source>
</evidence>
<dbReference type="CDD" id="cd01392">
    <property type="entry name" value="HTH_LacI"/>
    <property type="match status" value="1"/>
</dbReference>
<dbReference type="SUPFAM" id="SSF53822">
    <property type="entry name" value="Periplasmic binding protein-like I"/>
    <property type="match status" value="1"/>
</dbReference>
<dbReference type="SUPFAM" id="SSF47413">
    <property type="entry name" value="lambda repressor-like DNA-binding domains"/>
    <property type="match status" value="1"/>
</dbReference>
<dbReference type="Gene3D" id="1.10.260.40">
    <property type="entry name" value="lambda repressor-like DNA-binding domains"/>
    <property type="match status" value="1"/>
</dbReference>
<dbReference type="InterPro" id="IPR010982">
    <property type="entry name" value="Lambda_DNA-bd_dom_sf"/>
</dbReference>
<dbReference type="PANTHER" id="PTHR30146:SF153">
    <property type="entry name" value="LACTOSE OPERON REPRESSOR"/>
    <property type="match status" value="1"/>
</dbReference>
<name>A0ABN3WDR3_9ACTN</name>
<evidence type="ECO:0000256" key="1">
    <source>
        <dbReference type="ARBA" id="ARBA00023015"/>
    </source>
</evidence>
<dbReference type="InterPro" id="IPR000843">
    <property type="entry name" value="HTH_LacI"/>
</dbReference>
<gene>
    <name evidence="5" type="ORF">GCM10010517_76870</name>
</gene>
<dbReference type="PROSITE" id="PS00356">
    <property type="entry name" value="HTH_LACI_1"/>
    <property type="match status" value="1"/>
</dbReference>
<dbReference type="Pfam" id="PF00356">
    <property type="entry name" value="LacI"/>
    <property type="match status" value="1"/>
</dbReference>
<sequence length="343" mass="35915">MTIIDVARHAGVSKTTASDALSGGGRVSPETRERIAAAAALLGYVPNAAARHLRRSRVGAVGLHVPRQAMGMGFYMEFAFGVAERAREAGLDLTLLALDPAQAGRPRLRVDGVIIIDPLPDDPVTGALLSADVPVVTVGRHRGPGPAPAGVLVADHAAMMNRLLGHLHAAGASAPGLVVPDDGFRSDWALLVRETYERWCRDHGATPVVRSVAVDATPDTVDEVIRDLVTGGPGLDAVICAPDGSALRALSTLKALGRPVGDRLLLASCVASPSMELCDPPITAIDLRPRRYGNSAAGLLTGILAGTVEPEERGRPVERLHPVELLVRPSTAFRAETAPPRAR</sequence>
<evidence type="ECO:0000313" key="6">
    <source>
        <dbReference type="Proteomes" id="UP001500831"/>
    </source>
</evidence>
<keyword evidence="1" id="KW-0805">Transcription regulation</keyword>
<dbReference type="SMART" id="SM00354">
    <property type="entry name" value="HTH_LACI"/>
    <property type="match status" value="1"/>
</dbReference>
<reference evidence="5 6" key="1">
    <citation type="journal article" date="2019" name="Int. J. Syst. Evol. Microbiol.">
        <title>The Global Catalogue of Microorganisms (GCM) 10K type strain sequencing project: providing services to taxonomists for standard genome sequencing and annotation.</title>
        <authorList>
            <consortium name="The Broad Institute Genomics Platform"/>
            <consortium name="The Broad Institute Genome Sequencing Center for Infectious Disease"/>
            <person name="Wu L."/>
            <person name="Ma J."/>
        </authorList>
    </citation>
    <scope>NUCLEOTIDE SEQUENCE [LARGE SCALE GENOMIC DNA]</scope>
    <source>
        <strain evidence="5 6">JCM 6242</strain>
    </source>
</reference>
<dbReference type="InterPro" id="IPR046335">
    <property type="entry name" value="LacI/GalR-like_sensor"/>
</dbReference>
<evidence type="ECO:0000259" key="4">
    <source>
        <dbReference type="PROSITE" id="PS50932"/>
    </source>
</evidence>
<accession>A0ABN3WDR3</accession>
<evidence type="ECO:0000256" key="2">
    <source>
        <dbReference type="ARBA" id="ARBA00023125"/>
    </source>
</evidence>
<proteinExistence type="predicted"/>
<dbReference type="GO" id="GO:0003677">
    <property type="term" value="F:DNA binding"/>
    <property type="evidence" value="ECO:0007669"/>
    <property type="project" value="UniProtKB-KW"/>
</dbReference>
<organism evidence="5 6">
    <name type="scientific">Streptosporangium fragile</name>
    <dbReference type="NCBI Taxonomy" id="46186"/>
    <lineage>
        <taxon>Bacteria</taxon>
        <taxon>Bacillati</taxon>
        <taxon>Actinomycetota</taxon>
        <taxon>Actinomycetes</taxon>
        <taxon>Streptosporangiales</taxon>
        <taxon>Streptosporangiaceae</taxon>
        <taxon>Streptosporangium</taxon>
    </lineage>
</organism>
<dbReference type="EMBL" id="BAAAVI010000104">
    <property type="protein sequence ID" value="GAA2910400.1"/>
    <property type="molecule type" value="Genomic_DNA"/>
</dbReference>
<dbReference type="Proteomes" id="UP001500831">
    <property type="component" value="Unassembled WGS sequence"/>
</dbReference>
<feature type="domain" description="HTH lacI-type" evidence="4">
    <location>
        <begin position="1"/>
        <end position="55"/>
    </location>
</feature>
<protein>
    <submittedName>
        <fullName evidence="5">LacI family DNA-binding transcriptional regulator</fullName>
    </submittedName>
</protein>
<dbReference type="InterPro" id="IPR028082">
    <property type="entry name" value="Peripla_BP_I"/>
</dbReference>
<dbReference type="PANTHER" id="PTHR30146">
    <property type="entry name" value="LACI-RELATED TRANSCRIPTIONAL REPRESSOR"/>
    <property type="match status" value="1"/>
</dbReference>
<dbReference type="PROSITE" id="PS50932">
    <property type="entry name" value="HTH_LACI_2"/>
    <property type="match status" value="1"/>
</dbReference>
<keyword evidence="2 5" id="KW-0238">DNA-binding</keyword>
<comment type="caution">
    <text evidence="5">The sequence shown here is derived from an EMBL/GenBank/DDBJ whole genome shotgun (WGS) entry which is preliminary data.</text>
</comment>
<dbReference type="Pfam" id="PF13377">
    <property type="entry name" value="Peripla_BP_3"/>
    <property type="match status" value="1"/>
</dbReference>
<keyword evidence="6" id="KW-1185">Reference proteome</keyword>
<keyword evidence="3" id="KW-0804">Transcription</keyword>
<evidence type="ECO:0000256" key="3">
    <source>
        <dbReference type="ARBA" id="ARBA00023163"/>
    </source>
</evidence>